<dbReference type="HOGENOM" id="CLU_3247470_0_0_10"/>
<dbReference type="EMBL" id="AWSV01000174">
    <property type="protein sequence ID" value="ERI81091.1"/>
    <property type="molecule type" value="Genomic_DNA"/>
</dbReference>
<protein>
    <submittedName>
        <fullName evidence="1">Uncharacterized protein</fullName>
    </submittedName>
</protein>
<dbReference type="Proteomes" id="UP000016496">
    <property type="component" value="Unassembled WGS sequence"/>
</dbReference>
<comment type="caution">
    <text evidence="1">The sequence shown here is derived from an EMBL/GenBank/DDBJ whole genome shotgun (WGS) entry which is preliminary data.</text>
</comment>
<evidence type="ECO:0000313" key="2">
    <source>
        <dbReference type="Proteomes" id="UP000016496"/>
    </source>
</evidence>
<sequence>MSYGYILTINLLSVLTTYSFFDKKPSININQEIVAETKDAIA</sequence>
<proteinExistence type="predicted"/>
<dbReference type="AlphaFoldDB" id="U2DN16"/>
<name>U2DN16_9BACE</name>
<organism evidence="1 2">
    <name type="scientific">Bacteroides pyogenes F0041</name>
    <dbReference type="NCBI Taxonomy" id="1321819"/>
    <lineage>
        <taxon>Bacteria</taxon>
        <taxon>Pseudomonadati</taxon>
        <taxon>Bacteroidota</taxon>
        <taxon>Bacteroidia</taxon>
        <taxon>Bacteroidales</taxon>
        <taxon>Bacteroidaceae</taxon>
        <taxon>Bacteroides</taxon>
    </lineage>
</organism>
<reference evidence="1 2" key="1">
    <citation type="submission" date="2013-08" db="EMBL/GenBank/DDBJ databases">
        <authorList>
            <person name="Weinstock G."/>
            <person name="Sodergren E."/>
            <person name="Wylie T."/>
            <person name="Fulton L."/>
            <person name="Fulton R."/>
            <person name="Fronick C."/>
            <person name="O'Laughlin M."/>
            <person name="Godfrey J."/>
            <person name="Miner T."/>
            <person name="Herter B."/>
            <person name="Appelbaum E."/>
            <person name="Cordes M."/>
            <person name="Lek S."/>
            <person name="Wollam A."/>
            <person name="Pepin K.H."/>
            <person name="Palsikar V.B."/>
            <person name="Mitreva M."/>
            <person name="Wilson R.K."/>
        </authorList>
    </citation>
    <scope>NUCLEOTIDE SEQUENCE [LARGE SCALE GENOMIC DNA]</scope>
    <source>
        <strain evidence="1 2">F0041</strain>
    </source>
</reference>
<gene>
    <name evidence="1" type="ORF">HMPREF1981_03393</name>
</gene>
<accession>U2DN16</accession>
<evidence type="ECO:0000313" key="1">
    <source>
        <dbReference type="EMBL" id="ERI81091.1"/>
    </source>
</evidence>
<dbReference type="PATRIC" id="fig|1321819.3.peg.3126"/>